<protein>
    <recommendedName>
        <fullName evidence="9">DNA primase</fullName>
        <ecNumber evidence="9">2.7.7.-</ecNumber>
    </recommendedName>
</protein>
<sequence>MSHGLSEETLKEFYQHVFPVEEIVQWLSYAMNPTTTDDSGDDEEQASMRQAVSTGYLARREFCFTLLGDIFTRFRSYTSVAELRQELVNRFPEKIDVGAVYNVRPNQKQQTVIAALERELVFDIDMSDYDKIRSCCQGKSICNRCWAWMSCAAKTMQHILTDDFGFKYLLPIFSGRRGIHLWVCDKRARKLTDDERGAIVGYMSVATPTNGSNNSSGGGNVVYDLVNRRAIHPTLAEVQRLFLAPAFEQIFLNQDASNPNSVSHPKGAAIVFEAVSSAVKNYHRKDVAVKFHEQIPFEAGVHILDWDYVLKALGDAVAPGVIAAVQFMLLYPRLDEHVSTHRDHLLKLPFCVHPGTGRLCTPLRWEILDSFDPTADPPTLSDMLVTRSIEGRWRKPLVDMLADMSLDRNEW</sequence>
<dbReference type="InterPro" id="IPR002755">
    <property type="entry name" value="DNA_primase_S"/>
</dbReference>
<evidence type="ECO:0000256" key="6">
    <source>
        <dbReference type="ARBA" id="ARBA00022705"/>
    </source>
</evidence>
<keyword evidence="8" id="KW-0804">Transcription</keyword>
<evidence type="ECO:0000256" key="4">
    <source>
        <dbReference type="ARBA" id="ARBA00022679"/>
    </source>
</evidence>
<dbReference type="EC" id="2.7.7.-" evidence="9"/>
<comment type="similarity">
    <text evidence="1 9">Belongs to the eukaryotic-type primase small subunit family.</text>
</comment>
<dbReference type="Pfam" id="PF01896">
    <property type="entry name" value="DNA_primase_S"/>
    <property type="match status" value="1"/>
</dbReference>
<keyword evidence="5" id="KW-0548">Nucleotidyltransferase</keyword>
<evidence type="ECO:0000256" key="5">
    <source>
        <dbReference type="ARBA" id="ARBA00022695"/>
    </source>
</evidence>
<evidence type="ECO:0000256" key="8">
    <source>
        <dbReference type="ARBA" id="ARBA00023163"/>
    </source>
</evidence>
<evidence type="ECO:0000256" key="1">
    <source>
        <dbReference type="ARBA" id="ARBA00009762"/>
    </source>
</evidence>
<keyword evidence="7" id="KW-0479">Metal-binding</keyword>
<dbReference type="EMBL" id="CYKH01000643">
    <property type="protein sequence ID" value="CUG09029.1"/>
    <property type="molecule type" value="Genomic_DNA"/>
</dbReference>
<evidence type="ECO:0000256" key="9">
    <source>
        <dbReference type="RuleBase" id="RU003514"/>
    </source>
</evidence>
<accession>A0A0S4IXR0</accession>
<name>A0A0S4IXR0_BODSA</name>
<dbReference type="InterPro" id="IPR014052">
    <property type="entry name" value="DNA_primase_ssu_euk/arc"/>
</dbReference>
<evidence type="ECO:0000256" key="2">
    <source>
        <dbReference type="ARBA" id="ARBA00022478"/>
    </source>
</evidence>
<keyword evidence="6 9" id="KW-0235">DNA replication</keyword>
<keyword evidence="4 9" id="KW-0808">Transferase</keyword>
<evidence type="ECO:0000313" key="10">
    <source>
        <dbReference type="EMBL" id="CUG09029.1"/>
    </source>
</evidence>
<evidence type="ECO:0000256" key="3">
    <source>
        <dbReference type="ARBA" id="ARBA00022515"/>
    </source>
</evidence>
<gene>
    <name evidence="10" type="ORF">BSAL_74195</name>
</gene>
<keyword evidence="3 9" id="KW-0639">Primosome</keyword>
<dbReference type="GO" id="GO:0046872">
    <property type="term" value="F:metal ion binding"/>
    <property type="evidence" value="ECO:0007669"/>
    <property type="project" value="UniProtKB-KW"/>
</dbReference>
<dbReference type="Gene3D" id="3.90.920.10">
    <property type="entry name" value="DNA primase, PRIM domain"/>
    <property type="match status" value="1"/>
</dbReference>
<dbReference type="OMA" id="NVTRGFN"/>
<dbReference type="Proteomes" id="UP000051952">
    <property type="component" value="Unassembled WGS sequence"/>
</dbReference>
<dbReference type="CDD" id="cd04860">
    <property type="entry name" value="AE_Prim_S"/>
    <property type="match status" value="1"/>
</dbReference>
<evidence type="ECO:0000313" key="11">
    <source>
        <dbReference type="Proteomes" id="UP000051952"/>
    </source>
</evidence>
<dbReference type="GO" id="GO:0005658">
    <property type="term" value="C:alpha DNA polymerase:primase complex"/>
    <property type="evidence" value="ECO:0007669"/>
    <property type="project" value="UniProtKB-ARBA"/>
</dbReference>
<dbReference type="VEuPathDB" id="TriTrypDB:BSAL_74195"/>
<dbReference type="GO" id="GO:0006269">
    <property type="term" value="P:DNA replication, synthesis of primer"/>
    <property type="evidence" value="ECO:0007669"/>
    <property type="project" value="UniProtKB-KW"/>
</dbReference>
<proteinExistence type="inferred from homology"/>
<dbReference type="AlphaFoldDB" id="A0A0S4IXR0"/>
<dbReference type="PANTHER" id="PTHR10536">
    <property type="entry name" value="DNA PRIMASE SMALL SUBUNIT"/>
    <property type="match status" value="1"/>
</dbReference>
<reference evidence="11" key="1">
    <citation type="submission" date="2015-09" db="EMBL/GenBank/DDBJ databases">
        <authorList>
            <consortium name="Pathogen Informatics"/>
        </authorList>
    </citation>
    <scope>NUCLEOTIDE SEQUENCE [LARGE SCALE GENOMIC DNA]</scope>
    <source>
        <strain evidence="11">Lake Konstanz</strain>
    </source>
</reference>
<organism evidence="10 11">
    <name type="scientific">Bodo saltans</name>
    <name type="common">Flagellated protozoan</name>
    <dbReference type="NCBI Taxonomy" id="75058"/>
    <lineage>
        <taxon>Eukaryota</taxon>
        <taxon>Discoba</taxon>
        <taxon>Euglenozoa</taxon>
        <taxon>Kinetoplastea</taxon>
        <taxon>Metakinetoplastina</taxon>
        <taxon>Eubodonida</taxon>
        <taxon>Bodonidae</taxon>
        <taxon>Bodo</taxon>
    </lineage>
</organism>
<dbReference type="OrthoDB" id="19606at2759"/>
<dbReference type="SUPFAM" id="SSF56747">
    <property type="entry name" value="Prim-pol domain"/>
    <property type="match status" value="1"/>
</dbReference>
<evidence type="ECO:0000256" key="7">
    <source>
        <dbReference type="ARBA" id="ARBA00022723"/>
    </source>
</evidence>
<keyword evidence="11" id="KW-1185">Reference proteome</keyword>
<dbReference type="GO" id="GO:0003899">
    <property type="term" value="F:DNA-directed RNA polymerase activity"/>
    <property type="evidence" value="ECO:0007669"/>
    <property type="project" value="InterPro"/>
</dbReference>
<keyword evidence="2 9" id="KW-0240">DNA-directed RNA polymerase</keyword>